<comment type="caution">
    <text evidence="1">The sequence shown here is derived from an EMBL/GenBank/DDBJ whole genome shotgun (WGS) entry which is preliminary data.</text>
</comment>
<protein>
    <submittedName>
        <fullName evidence="1">Uncharacterized protein</fullName>
    </submittedName>
</protein>
<accession>A0ABQ2K670</accession>
<reference evidence="2" key="1">
    <citation type="journal article" date="2019" name="Int. J. Syst. Evol. Microbiol.">
        <title>The Global Catalogue of Microorganisms (GCM) 10K type strain sequencing project: providing services to taxonomists for standard genome sequencing and annotation.</title>
        <authorList>
            <consortium name="The Broad Institute Genomics Platform"/>
            <consortium name="The Broad Institute Genome Sequencing Center for Infectious Disease"/>
            <person name="Wu L."/>
            <person name="Ma J."/>
        </authorList>
    </citation>
    <scope>NUCLEOTIDE SEQUENCE [LARGE SCALE GENOMIC DNA]</scope>
    <source>
        <strain evidence="2">CGMCC 4.7329</strain>
    </source>
</reference>
<gene>
    <name evidence="1" type="ORF">GCM10011610_12820</name>
</gene>
<name>A0ABQ2K670_9NOCA</name>
<sequence length="70" mass="7341">MADADPLETQRDVTPPVISELTAEGFDDPGGIDFRIDREEQISCDANLPAAGRVTAADRTGGGAPERDVA</sequence>
<dbReference type="EMBL" id="BMNE01000001">
    <property type="protein sequence ID" value="GGN71969.1"/>
    <property type="molecule type" value="Genomic_DNA"/>
</dbReference>
<evidence type="ECO:0000313" key="1">
    <source>
        <dbReference type="EMBL" id="GGN71969.1"/>
    </source>
</evidence>
<dbReference type="Proteomes" id="UP000658127">
    <property type="component" value="Unassembled WGS sequence"/>
</dbReference>
<organism evidence="1 2">
    <name type="scientific">Nocardia rhizosphaerihabitans</name>
    <dbReference type="NCBI Taxonomy" id="1691570"/>
    <lineage>
        <taxon>Bacteria</taxon>
        <taxon>Bacillati</taxon>
        <taxon>Actinomycetota</taxon>
        <taxon>Actinomycetes</taxon>
        <taxon>Mycobacteriales</taxon>
        <taxon>Nocardiaceae</taxon>
        <taxon>Nocardia</taxon>
    </lineage>
</organism>
<evidence type="ECO:0000313" key="2">
    <source>
        <dbReference type="Proteomes" id="UP000658127"/>
    </source>
</evidence>
<keyword evidence="2" id="KW-1185">Reference proteome</keyword>
<proteinExistence type="predicted"/>